<dbReference type="GO" id="GO:0003723">
    <property type="term" value="F:RNA binding"/>
    <property type="evidence" value="ECO:0007669"/>
    <property type="project" value="UniProtKB-KW"/>
</dbReference>
<dbReference type="InterPro" id="IPR042092">
    <property type="entry name" value="PsdUridine_s_RsuA/RluB/E/F_cat"/>
</dbReference>
<reference evidence="10 11" key="1">
    <citation type="journal article" date="2018" name="Genome Biol. Evol.">
        <title>Partnering With a Pest: Genomes of Hemlock Woolly Adelgid Symbionts Reveal Atypical Nutritional Provisioning Patterns in Dual-Obligate Bacteria.</title>
        <authorList>
            <person name="Weglarz K.M."/>
            <person name="Havill N.P."/>
            <person name="Burke G.R."/>
            <person name="von Dohlen C.D."/>
        </authorList>
    </citation>
    <scope>NUCLEOTIDE SEQUENCE [LARGE SCALE GENOMIC DNA]</scope>
    <source>
        <strain evidence="10">ENA</strain>
    </source>
</reference>
<dbReference type="PANTHER" id="PTHR47683:SF3">
    <property type="entry name" value="RIBOSOMAL LARGE SUBUNIT PSEUDOURIDINE SYNTHASE B"/>
    <property type="match status" value="1"/>
</dbReference>
<evidence type="ECO:0000313" key="10">
    <source>
        <dbReference type="EMBL" id="AZP36410.1"/>
    </source>
</evidence>
<dbReference type="SUPFAM" id="SSF55174">
    <property type="entry name" value="Alpha-L RNA-binding motif"/>
    <property type="match status" value="1"/>
</dbReference>
<protein>
    <recommendedName>
        <fullName evidence="8">Pseudouridine synthase</fullName>
        <ecNumber evidence="8">5.4.99.-</ecNumber>
    </recommendedName>
</protein>
<dbReference type="GO" id="GO:0160139">
    <property type="term" value="F:23S rRNA pseudouridine(2605) synthase activity"/>
    <property type="evidence" value="ECO:0007669"/>
    <property type="project" value="UniProtKB-EC"/>
</dbReference>
<evidence type="ECO:0000256" key="8">
    <source>
        <dbReference type="RuleBase" id="RU003887"/>
    </source>
</evidence>
<dbReference type="Gene3D" id="3.10.290.10">
    <property type="entry name" value="RNA-binding S4 domain"/>
    <property type="match status" value="1"/>
</dbReference>
<dbReference type="PANTHER" id="PTHR47683">
    <property type="entry name" value="PSEUDOURIDINE SYNTHASE FAMILY PROTEIN-RELATED"/>
    <property type="match status" value="1"/>
</dbReference>
<proteinExistence type="inferred from homology"/>
<dbReference type="GO" id="GO:0000455">
    <property type="term" value="P:enzyme-directed rRNA pseudouridine synthesis"/>
    <property type="evidence" value="ECO:0007669"/>
    <property type="project" value="UniProtKB-ARBA"/>
</dbReference>
<comment type="function">
    <text evidence="6">Responsible for synthesis of pseudouridine from uracil-2605 in 23S ribosomal RNA.</text>
</comment>
<dbReference type="Gene3D" id="3.30.70.1560">
    <property type="entry name" value="Alpha-L RNA-binding motif"/>
    <property type="match status" value="1"/>
</dbReference>
<keyword evidence="3 7" id="KW-0694">RNA-binding</keyword>
<evidence type="ECO:0000256" key="5">
    <source>
        <dbReference type="ARBA" id="ARBA00036944"/>
    </source>
</evidence>
<evidence type="ECO:0000313" key="11">
    <source>
        <dbReference type="Proteomes" id="UP000274458"/>
    </source>
</evidence>
<evidence type="ECO:0000256" key="6">
    <source>
        <dbReference type="ARBA" id="ARBA00037383"/>
    </source>
</evidence>
<dbReference type="InterPro" id="IPR000748">
    <property type="entry name" value="PsdUridine_synth_RsuA/RluB/E/F"/>
</dbReference>
<dbReference type="NCBIfam" id="TIGR00093">
    <property type="entry name" value="pseudouridine synthase"/>
    <property type="match status" value="1"/>
</dbReference>
<dbReference type="Pfam" id="PF01479">
    <property type="entry name" value="S4"/>
    <property type="match status" value="1"/>
</dbReference>
<sequence length="247" mass="29257">MNNEKIQKILSSNGYGSRRKIEKMIIKKKIYINNKLVKIGQRININKKMKILINKKKIILSNNINKKLILAYYKKIGEICTKYDNKNRITIYDKLPIIKNVNWISVGRLDINSCGIILFTNDGELAYRLMHPKYKIKREYIVRVFGKINNNLLNKLCTGIKINNKINKFKKICYISGFGLNKWFKITILEGRNKEIRKMFHYINLKVNYLIRISYGLIRLKNILLKVGKFKNLGLKYYNLLKKSVNY</sequence>
<comment type="similarity">
    <text evidence="1 8">Belongs to the pseudouridine synthase RsuA family.</text>
</comment>
<dbReference type="OrthoDB" id="9807213at2"/>
<comment type="subunit">
    <text evidence="2">Monomer.</text>
</comment>
<name>A0A3S9J7X3_9ENTR</name>
<dbReference type="EMBL" id="CP026513">
    <property type="protein sequence ID" value="AZP36410.1"/>
    <property type="molecule type" value="Genomic_DNA"/>
</dbReference>
<dbReference type="RefSeq" id="WP_126071685.1">
    <property type="nucleotide sequence ID" value="NZ_CP026513.1"/>
</dbReference>
<dbReference type="SUPFAM" id="SSF55120">
    <property type="entry name" value="Pseudouridine synthase"/>
    <property type="match status" value="1"/>
</dbReference>
<evidence type="ECO:0000259" key="9">
    <source>
        <dbReference type="SMART" id="SM00363"/>
    </source>
</evidence>
<dbReference type="PROSITE" id="PS50889">
    <property type="entry name" value="S4"/>
    <property type="match status" value="1"/>
</dbReference>
<keyword evidence="11" id="KW-1185">Reference proteome</keyword>
<dbReference type="EC" id="5.4.99.-" evidence="8"/>
<dbReference type="InterPro" id="IPR020094">
    <property type="entry name" value="TruA/RsuA/RluB/E/F_N"/>
</dbReference>
<accession>A0A3S9J7X3</accession>
<dbReference type="InterPro" id="IPR036986">
    <property type="entry name" value="S4_RNA-bd_sf"/>
</dbReference>
<evidence type="ECO:0000256" key="2">
    <source>
        <dbReference type="ARBA" id="ARBA00011245"/>
    </source>
</evidence>
<dbReference type="SMART" id="SM00363">
    <property type="entry name" value="S4"/>
    <property type="match status" value="1"/>
</dbReference>
<comment type="catalytic activity">
    <reaction evidence="5">
        <text>uridine(2605) in 23S rRNA = pseudouridine(2605) in 23S rRNA</text>
        <dbReference type="Rhea" id="RHEA:42520"/>
        <dbReference type="Rhea" id="RHEA-COMP:10095"/>
        <dbReference type="Rhea" id="RHEA-COMP:10096"/>
        <dbReference type="ChEBI" id="CHEBI:65314"/>
        <dbReference type="ChEBI" id="CHEBI:65315"/>
        <dbReference type="EC" id="5.4.99.22"/>
    </reaction>
</comment>
<evidence type="ECO:0000256" key="3">
    <source>
        <dbReference type="ARBA" id="ARBA00022884"/>
    </source>
</evidence>
<organism evidence="10 11">
    <name type="scientific">Candidatus Annandia adelgestsuga</name>
    <dbReference type="NCBI Taxonomy" id="1302411"/>
    <lineage>
        <taxon>Bacteria</taxon>
        <taxon>Pseudomonadati</taxon>
        <taxon>Pseudomonadota</taxon>
        <taxon>Gammaproteobacteria</taxon>
        <taxon>Enterobacterales</taxon>
        <taxon>Enterobacteriaceae</taxon>
        <taxon>Candidatus Annandia</taxon>
    </lineage>
</organism>
<dbReference type="InterPro" id="IPR018496">
    <property type="entry name" value="PsdUridine_synth_RsuA/RluB_CS"/>
</dbReference>
<dbReference type="InterPro" id="IPR020103">
    <property type="entry name" value="PsdUridine_synth_cat_dom_sf"/>
</dbReference>
<feature type="domain" description="RNA-binding S4" evidence="9">
    <location>
        <begin position="4"/>
        <end position="64"/>
    </location>
</feature>
<dbReference type="InterPro" id="IPR050343">
    <property type="entry name" value="RsuA_PseudoU_synthase"/>
</dbReference>
<gene>
    <name evidence="10" type="primary">rluB</name>
    <name evidence="10" type="ORF">C3B56_00330</name>
</gene>
<dbReference type="Pfam" id="PF00849">
    <property type="entry name" value="PseudoU_synth_2"/>
    <property type="match status" value="1"/>
</dbReference>
<evidence type="ECO:0000256" key="1">
    <source>
        <dbReference type="ARBA" id="ARBA00008348"/>
    </source>
</evidence>
<dbReference type="Proteomes" id="UP000274458">
    <property type="component" value="Chromosome"/>
</dbReference>
<keyword evidence="4 8" id="KW-0413">Isomerase</keyword>
<dbReference type="Gene3D" id="3.30.70.580">
    <property type="entry name" value="Pseudouridine synthase I, catalytic domain, N-terminal subdomain"/>
    <property type="match status" value="1"/>
</dbReference>
<dbReference type="AlphaFoldDB" id="A0A3S9J7X3"/>
<dbReference type="InterPro" id="IPR002942">
    <property type="entry name" value="S4_RNA-bd"/>
</dbReference>
<evidence type="ECO:0000256" key="4">
    <source>
        <dbReference type="ARBA" id="ARBA00023235"/>
    </source>
</evidence>
<dbReference type="PROSITE" id="PS01149">
    <property type="entry name" value="PSI_RSU"/>
    <property type="match status" value="1"/>
</dbReference>
<dbReference type="KEGG" id="aade:C3B56_00330"/>
<evidence type="ECO:0000256" key="7">
    <source>
        <dbReference type="PROSITE-ProRule" id="PRU00182"/>
    </source>
</evidence>
<dbReference type="InterPro" id="IPR006145">
    <property type="entry name" value="PsdUridine_synth_RsuA/RluA"/>
</dbReference>